<dbReference type="PANTHER" id="PTHR43570">
    <property type="entry name" value="ALDEHYDE DEHYDROGENASE"/>
    <property type="match status" value="1"/>
</dbReference>
<dbReference type="InterPro" id="IPR016163">
    <property type="entry name" value="Ald_DH_C"/>
</dbReference>
<dbReference type="Proteomes" id="UP001295684">
    <property type="component" value="Unassembled WGS sequence"/>
</dbReference>
<dbReference type="PROSITE" id="PS00687">
    <property type="entry name" value="ALDEHYDE_DEHYDR_GLU"/>
    <property type="match status" value="1"/>
</dbReference>
<dbReference type="GO" id="GO:0005737">
    <property type="term" value="C:cytoplasm"/>
    <property type="evidence" value="ECO:0007669"/>
    <property type="project" value="TreeGrafter"/>
</dbReference>
<name>A0A7S3KQY0_EUPCR</name>
<keyword evidence="11" id="KW-1185">Reference proteome</keyword>
<sequence>MKVDKPETVQQYLKELKKTFYTRKTQKLEWRKKQLSQIVLGFKELESKMAAALKKDLGREEFCSFFQETSSPIAKANDDISMLDQYVKDDKRDTPLTIAPAKSRVIFQPLGAVCIMSAWNFPFITLFLPLISAIAAGNCALLKPSEMSPHCSAVCRELVETYLDNDCIKIVEGGAEISITCSQLKWDKICFTGSSEKGKLVAQAAAKNLVPCLLELGGKSVSIVDESSDASFAALKIASSRAANCGQICISPDYVFVHESKKKEFLETAVKTFKECHGEDPQKDEFYPRMVNEFHTERVLKMIKGHGGKIILGGEGDIKDKYIAPTIIDEPSMDSDVMKEEIFGPVLPVVSFKDIQEVIDHMNNNEKPLAMYYFGGVNGENKTIFEREIQSGMMAVNDCLIQAFNPKLPFGGIGYSGQGSYTGIDGFKNFSNSKAVVVKPQINIDSMNRLIMPPYSNMDKATLKFLISKPLYQGQVQKFLMLLLLLIVVLAYFYAM</sequence>
<dbReference type="AlphaFoldDB" id="A0A7S3KQY0"/>
<organism evidence="9">
    <name type="scientific">Euplotes crassus</name>
    <dbReference type="NCBI Taxonomy" id="5936"/>
    <lineage>
        <taxon>Eukaryota</taxon>
        <taxon>Sar</taxon>
        <taxon>Alveolata</taxon>
        <taxon>Ciliophora</taxon>
        <taxon>Intramacronucleata</taxon>
        <taxon>Spirotrichea</taxon>
        <taxon>Hypotrichia</taxon>
        <taxon>Euplotida</taxon>
        <taxon>Euplotidae</taxon>
        <taxon>Moneuplotes</taxon>
    </lineage>
</organism>
<protein>
    <recommendedName>
        <fullName evidence="3">Aldehyde dehydrogenase</fullName>
    </recommendedName>
</protein>
<gene>
    <name evidence="9" type="ORF">ECRA1380_LOCUS14637</name>
    <name evidence="10" type="ORF">ECRASSUSDP1_LOCUS5201</name>
</gene>
<dbReference type="PANTHER" id="PTHR43570:SF16">
    <property type="entry name" value="ALDEHYDE DEHYDROGENASE TYPE III, ISOFORM Q"/>
    <property type="match status" value="1"/>
</dbReference>
<dbReference type="PIRSF" id="PIRSF036492">
    <property type="entry name" value="ALDH"/>
    <property type="match status" value="1"/>
</dbReference>
<comment type="similarity">
    <text evidence="1 3 6">Belongs to the aldehyde dehydrogenase family.</text>
</comment>
<feature type="domain" description="Aldehyde dehydrogenase" evidence="8">
    <location>
        <begin position="6"/>
        <end position="436"/>
    </location>
</feature>
<dbReference type="SUPFAM" id="SSF53720">
    <property type="entry name" value="ALDH-like"/>
    <property type="match status" value="1"/>
</dbReference>
<dbReference type="InterPro" id="IPR015590">
    <property type="entry name" value="Aldehyde_DH_dom"/>
</dbReference>
<dbReference type="EMBL" id="HBIK01031278">
    <property type="protein sequence ID" value="CAE0389661.1"/>
    <property type="molecule type" value="Transcribed_RNA"/>
</dbReference>
<evidence type="ECO:0000256" key="7">
    <source>
        <dbReference type="SAM" id="Phobius"/>
    </source>
</evidence>
<feature type="active site" evidence="4">
    <location>
        <position position="249"/>
    </location>
</feature>
<dbReference type="GO" id="GO:0006081">
    <property type="term" value="P:aldehyde metabolic process"/>
    <property type="evidence" value="ECO:0007669"/>
    <property type="project" value="InterPro"/>
</dbReference>
<keyword evidence="2 3" id="KW-0560">Oxidoreductase</keyword>
<feature type="transmembrane region" description="Helical" evidence="7">
    <location>
        <begin position="479"/>
        <end position="495"/>
    </location>
</feature>
<evidence type="ECO:0000256" key="3">
    <source>
        <dbReference type="PIRNR" id="PIRNR036492"/>
    </source>
</evidence>
<feature type="active site" evidence="4 5">
    <location>
        <position position="215"/>
    </location>
</feature>
<proteinExistence type="inferred from homology"/>
<evidence type="ECO:0000259" key="8">
    <source>
        <dbReference type="Pfam" id="PF00171"/>
    </source>
</evidence>
<dbReference type="Gene3D" id="3.40.605.10">
    <property type="entry name" value="Aldehyde Dehydrogenase, Chain A, domain 1"/>
    <property type="match status" value="1"/>
</dbReference>
<keyword evidence="7" id="KW-1133">Transmembrane helix</keyword>
<keyword evidence="7" id="KW-0812">Transmembrane</keyword>
<dbReference type="GO" id="GO:0004029">
    <property type="term" value="F:aldehyde dehydrogenase (NAD+) activity"/>
    <property type="evidence" value="ECO:0007669"/>
    <property type="project" value="TreeGrafter"/>
</dbReference>
<dbReference type="InterPro" id="IPR012394">
    <property type="entry name" value="Aldehyde_DH_NAD(P)"/>
</dbReference>
<evidence type="ECO:0000256" key="6">
    <source>
        <dbReference type="RuleBase" id="RU003345"/>
    </source>
</evidence>
<dbReference type="InterPro" id="IPR029510">
    <property type="entry name" value="Ald_DH_CS_GLU"/>
</dbReference>
<dbReference type="Pfam" id="PF00171">
    <property type="entry name" value="Aldedh"/>
    <property type="match status" value="1"/>
</dbReference>
<dbReference type="CDD" id="cd07087">
    <property type="entry name" value="ALDH_F3-13-14_CALDH-like"/>
    <property type="match status" value="1"/>
</dbReference>
<dbReference type="EMBL" id="CAMPGE010005011">
    <property type="protein sequence ID" value="CAI2363861.1"/>
    <property type="molecule type" value="Genomic_DNA"/>
</dbReference>
<dbReference type="InterPro" id="IPR016162">
    <property type="entry name" value="Ald_DH_N"/>
</dbReference>
<evidence type="ECO:0000256" key="1">
    <source>
        <dbReference type="ARBA" id="ARBA00009986"/>
    </source>
</evidence>
<dbReference type="Gene3D" id="3.40.309.10">
    <property type="entry name" value="Aldehyde Dehydrogenase, Chain A, domain 2"/>
    <property type="match status" value="1"/>
</dbReference>
<dbReference type="OrthoDB" id="440325at2759"/>
<evidence type="ECO:0000256" key="2">
    <source>
        <dbReference type="ARBA" id="ARBA00023002"/>
    </source>
</evidence>
<evidence type="ECO:0000313" key="10">
    <source>
        <dbReference type="EMBL" id="CAI2363861.1"/>
    </source>
</evidence>
<reference evidence="10" key="2">
    <citation type="submission" date="2023-07" db="EMBL/GenBank/DDBJ databases">
        <authorList>
            <consortium name="AG Swart"/>
            <person name="Singh M."/>
            <person name="Singh A."/>
            <person name="Seah K."/>
            <person name="Emmerich C."/>
        </authorList>
    </citation>
    <scope>NUCLEOTIDE SEQUENCE</scope>
    <source>
        <strain evidence="10">DP1</strain>
    </source>
</reference>
<evidence type="ECO:0000313" key="9">
    <source>
        <dbReference type="EMBL" id="CAE0389661.1"/>
    </source>
</evidence>
<evidence type="ECO:0000256" key="5">
    <source>
        <dbReference type="PROSITE-ProRule" id="PRU10007"/>
    </source>
</evidence>
<reference evidence="9" key="1">
    <citation type="submission" date="2021-01" db="EMBL/GenBank/DDBJ databases">
        <authorList>
            <person name="Corre E."/>
            <person name="Pelletier E."/>
            <person name="Niang G."/>
            <person name="Scheremetjew M."/>
            <person name="Finn R."/>
            <person name="Kale V."/>
            <person name="Holt S."/>
            <person name="Cochrane G."/>
            <person name="Meng A."/>
            <person name="Brown T."/>
            <person name="Cohen L."/>
        </authorList>
    </citation>
    <scope>NUCLEOTIDE SEQUENCE</scope>
    <source>
        <strain evidence="9">CT5</strain>
    </source>
</reference>
<keyword evidence="7" id="KW-0472">Membrane</keyword>
<evidence type="ECO:0000313" key="11">
    <source>
        <dbReference type="Proteomes" id="UP001295684"/>
    </source>
</evidence>
<evidence type="ECO:0000256" key="4">
    <source>
        <dbReference type="PIRSR" id="PIRSR036492-1"/>
    </source>
</evidence>
<dbReference type="InterPro" id="IPR016161">
    <property type="entry name" value="Ald_DH/histidinol_DH"/>
</dbReference>
<accession>A0A7S3KQY0</accession>